<dbReference type="InterPro" id="IPR002762">
    <property type="entry name" value="CbiX-like"/>
</dbReference>
<keyword evidence="4" id="KW-1185">Reference proteome</keyword>
<dbReference type="SUPFAM" id="SSF53800">
    <property type="entry name" value="Chelatase"/>
    <property type="match status" value="1"/>
</dbReference>
<comment type="caution">
    <text evidence="3">The sequence shown here is derived from an EMBL/GenBank/DDBJ whole genome shotgun (WGS) entry which is preliminary data.</text>
</comment>
<dbReference type="Gene3D" id="3.40.50.1400">
    <property type="match status" value="2"/>
</dbReference>
<reference evidence="3 4" key="1">
    <citation type="submission" date="2024-09" db="EMBL/GenBank/DDBJ databases">
        <authorList>
            <person name="Sun Q."/>
            <person name="Mori K."/>
        </authorList>
    </citation>
    <scope>NUCLEOTIDE SEQUENCE [LARGE SCALE GENOMIC DNA]</scope>
    <source>
        <strain evidence="3 4">TISTR 2452</strain>
    </source>
</reference>
<gene>
    <name evidence="3" type="ORF">ACFFSY_00695</name>
</gene>
<dbReference type="Pfam" id="PF01903">
    <property type="entry name" value="CbiX"/>
    <property type="match status" value="1"/>
</dbReference>
<name>A0ABV5KGW1_9BACL</name>
<dbReference type="Proteomes" id="UP001589747">
    <property type="component" value="Unassembled WGS sequence"/>
</dbReference>
<dbReference type="PANTHER" id="PTHR33542:SF3">
    <property type="entry name" value="SIROHYDROCHLORIN FERROCHELATASE, CHLOROPLASTIC"/>
    <property type="match status" value="1"/>
</dbReference>
<dbReference type="RefSeq" id="WP_377488400.1">
    <property type="nucleotide sequence ID" value="NZ_JBHMDO010000002.1"/>
</dbReference>
<keyword evidence="1" id="KW-0479">Metal-binding</keyword>
<accession>A0ABV5KGW1</accession>
<evidence type="ECO:0000256" key="1">
    <source>
        <dbReference type="ARBA" id="ARBA00022723"/>
    </source>
</evidence>
<protein>
    <submittedName>
        <fullName evidence="3">Sirohydrochlorin chelatase</fullName>
    </submittedName>
</protein>
<proteinExistence type="predicted"/>
<dbReference type="EMBL" id="JBHMDO010000002">
    <property type="protein sequence ID" value="MFB9324458.1"/>
    <property type="molecule type" value="Genomic_DNA"/>
</dbReference>
<keyword evidence="2" id="KW-0456">Lyase</keyword>
<sequence>MGDRGILVISHGSRDESWVRLIDEAVAGVASALSLALLDKAARAEDRNAAAPEERGQERTPIVSAFLEIVEGRLIQDGIDRLEAEGVTELYVLPLFVSSGSTHVDDIAQGFGVPPVSPGREGELGRFRLNPSTRVRFGTPIDGQAEIAGLLLANIRELSETPEREALLLVAHGAKEAIFHDRWRSGLLQLAEQMKTLGGFAEAAYAMLLPDQAAERLAAMQQERPELAVIVVPLFLSDGYFTRKLVPERLQGLSYRYNGRPMLPNPGILRWMESQIEPYLNGASEHIL</sequence>
<organism evidence="3 4">
    <name type="scientific">Paenibacillus aurantiacus</name>
    <dbReference type="NCBI Taxonomy" id="1936118"/>
    <lineage>
        <taxon>Bacteria</taxon>
        <taxon>Bacillati</taxon>
        <taxon>Bacillota</taxon>
        <taxon>Bacilli</taxon>
        <taxon>Bacillales</taxon>
        <taxon>Paenibacillaceae</taxon>
        <taxon>Paenibacillus</taxon>
    </lineage>
</organism>
<evidence type="ECO:0000256" key="2">
    <source>
        <dbReference type="ARBA" id="ARBA00023239"/>
    </source>
</evidence>
<evidence type="ECO:0000313" key="3">
    <source>
        <dbReference type="EMBL" id="MFB9324458.1"/>
    </source>
</evidence>
<evidence type="ECO:0000313" key="4">
    <source>
        <dbReference type="Proteomes" id="UP001589747"/>
    </source>
</evidence>
<dbReference type="PANTHER" id="PTHR33542">
    <property type="entry name" value="SIROHYDROCHLORIN FERROCHELATASE, CHLOROPLASTIC"/>
    <property type="match status" value="1"/>
</dbReference>
<dbReference type="InterPro" id="IPR050963">
    <property type="entry name" value="Sirohydro_Cobaltochel/CbiX"/>
</dbReference>